<evidence type="ECO:0000313" key="1">
    <source>
        <dbReference type="EMBL" id="TCG10772.1"/>
    </source>
</evidence>
<name>A0A4R0XMT1_9MOLU</name>
<dbReference type="Pfam" id="PF09954">
    <property type="entry name" value="DUF2188"/>
    <property type="match status" value="1"/>
</dbReference>
<proteinExistence type="predicted"/>
<sequence>MAKDVMVDPRKDGSWAVRTTGSAKALKKFATQKEAAEYGKEIARKNKSEFRLKGEDGKVREKRSYK</sequence>
<accession>A0A4R0XMT1</accession>
<dbReference type="EMBL" id="PSZP01000022">
    <property type="protein sequence ID" value="TCG10772.1"/>
    <property type="molecule type" value="Genomic_DNA"/>
</dbReference>
<organism evidence="1 2">
    <name type="scientific">Mycoplasma todarodis</name>
    <dbReference type="NCBI Taxonomy" id="1937191"/>
    <lineage>
        <taxon>Bacteria</taxon>
        <taxon>Bacillati</taxon>
        <taxon>Mycoplasmatota</taxon>
        <taxon>Mollicutes</taxon>
        <taxon>Mycoplasmataceae</taxon>
        <taxon>Mycoplasma</taxon>
    </lineage>
</organism>
<keyword evidence="2" id="KW-1185">Reference proteome</keyword>
<dbReference type="OrthoDB" id="8858565at2"/>
<reference evidence="1 2" key="1">
    <citation type="submission" date="2018-02" db="EMBL/GenBank/DDBJ databases">
        <title>Mycoplasma marinum and Mycoplasma todarodis sp. nov., moderately halophilic and psychrotolerant mycoplasmas isolated from cephalopods.</title>
        <authorList>
            <person name="Viver T."/>
        </authorList>
    </citation>
    <scope>NUCLEOTIDE SEQUENCE [LARGE SCALE GENOMIC DNA]</scope>
    <source>
        <strain evidence="1 2">5H</strain>
    </source>
</reference>
<dbReference type="AlphaFoldDB" id="A0A4R0XMT1"/>
<evidence type="ECO:0008006" key="3">
    <source>
        <dbReference type="Google" id="ProtNLM"/>
    </source>
</evidence>
<comment type="caution">
    <text evidence="1">The sequence shown here is derived from an EMBL/GenBank/DDBJ whole genome shotgun (WGS) entry which is preliminary data.</text>
</comment>
<protein>
    <recommendedName>
        <fullName evidence="3">DUF2188 domain-containing protein</fullName>
    </recommendedName>
</protein>
<evidence type="ECO:0000313" key="2">
    <source>
        <dbReference type="Proteomes" id="UP000291072"/>
    </source>
</evidence>
<dbReference type="InterPro" id="IPR018691">
    <property type="entry name" value="DUF2188"/>
</dbReference>
<dbReference type="Proteomes" id="UP000291072">
    <property type="component" value="Unassembled WGS sequence"/>
</dbReference>
<gene>
    <name evidence="1" type="ORF">C4B25_03045</name>
</gene>
<dbReference type="RefSeq" id="WP_131613578.1">
    <property type="nucleotide sequence ID" value="NZ_CBDBYJ010000003.1"/>
</dbReference>